<proteinExistence type="predicted"/>
<dbReference type="RefSeq" id="WP_085888819.1">
    <property type="nucleotide sequence ID" value="NZ_FWFN01000005.1"/>
</dbReference>
<name>A0A1X6ZQ92_9RHOB</name>
<organism evidence="2 3">
    <name type="scientific">Pseudooceanicola marinus</name>
    <dbReference type="NCBI Taxonomy" id="396013"/>
    <lineage>
        <taxon>Bacteria</taxon>
        <taxon>Pseudomonadati</taxon>
        <taxon>Pseudomonadota</taxon>
        <taxon>Alphaproteobacteria</taxon>
        <taxon>Rhodobacterales</taxon>
        <taxon>Paracoccaceae</taxon>
        <taxon>Pseudooceanicola</taxon>
    </lineage>
</organism>
<evidence type="ECO:0000313" key="2">
    <source>
        <dbReference type="EMBL" id="SLN56359.1"/>
    </source>
</evidence>
<reference evidence="2 3" key="1">
    <citation type="submission" date="2017-03" db="EMBL/GenBank/DDBJ databases">
        <authorList>
            <person name="Afonso C.L."/>
            <person name="Miller P.J."/>
            <person name="Scott M.A."/>
            <person name="Spackman E."/>
            <person name="Goraichik I."/>
            <person name="Dimitrov K.M."/>
            <person name="Suarez D.L."/>
            <person name="Swayne D.E."/>
        </authorList>
    </citation>
    <scope>NUCLEOTIDE SEQUENCE [LARGE SCALE GENOMIC DNA]</scope>
    <source>
        <strain evidence="2 3">CECT 7751</strain>
    </source>
</reference>
<protein>
    <submittedName>
        <fullName evidence="2">Uncharacterized protein</fullName>
    </submittedName>
</protein>
<sequence>MPGAPPPQTEPAADGAPLRLSPVDLPQGPPGREDVAETVETLTALPVPNPETARLTRELEESLLAAIGSAATEGLLAPDARQAAALSEAQRQVTGILADGISPDPGLAATPSTFAPENAGGDDRIILSGNPCALHMPPLVAIEDLDFLRELARLRAALTGEFDRDDVAAYHALAQLYLSHGFGAEARQVLDTVQQPPLEAAEMASVARILEYGHDPEPSPFDGRLTCNTDAALWAALAPDTIPPGSDFDAAAIKRSLMAMPGALKAVTAPLLANRFMAAKEEDFARDVLRIVERDLLDTSARQALAAAKLASGDGPPNRADFAPLIASNSDISPEALLHYTNETLAHDGRVDTEIIGLLESYRSQYRDGPLATDLARAEVLAQAALENFPAAFTLYESERDRFDEDTRAELTDALAEGLASTASDAIFTRLYFAQGPEMAETASPDATNALAARLLDLGLPETADELLVDAPPARSDAEDARRLLLAQVALDMNLPRKAEAELEGLSSAAADKLRAAARLAREDFATARALYSAAGEAEAAIEAAWLARDWQALADAQAEKARLAEVVQQTPVDLPELGPPTLAASREVLDQSDETRSALRDLLSTLNVPDQVDP</sequence>
<evidence type="ECO:0000256" key="1">
    <source>
        <dbReference type="SAM" id="MobiDB-lite"/>
    </source>
</evidence>
<dbReference type="EMBL" id="FWFN01000005">
    <property type="protein sequence ID" value="SLN56359.1"/>
    <property type="molecule type" value="Genomic_DNA"/>
</dbReference>
<keyword evidence="3" id="KW-1185">Reference proteome</keyword>
<dbReference type="AlphaFoldDB" id="A0A1X6ZQ92"/>
<gene>
    <name evidence="2" type="ORF">PSM7751_02796</name>
</gene>
<accession>A0A1X6ZQ92</accession>
<evidence type="ECO:0000313" key="3">
    <source>
        <dbReference type="Proteomes" id="UP000193963"/>
    </source>
</evidence>
<dbReference type="OrthoDB" id="7847197at2"/>
<dbReference type="Proteomes" id="UP000193963">
    <property type="component" value="Unassembled WGS sequence"/>
</dbReference>
<feature type="region of interest" description="Disordered" evidence="1">
    <location>
        <begin position="1"/>
        <end position="33"/>
    </location>
</feature>